<evidence type="ECO:0000313" key="12">
    <source>
        <dbReference type="EMBL" id="OAG38339.1"/>
    </source>
</evidence>
<dbReference type="SUPFAM" id="SSF56024">
    <property type="entry name" value="Phospholipase D/nuclease"/>
    <property type="match status" value="1"/>
</dbReference>
<keyword evidence="10" id="KW-0067">ATP-binding</keyword>
<comment type="similarity">
    <text evidence="2 10">Belongs to the CDP-alcohol phosphatidyltransferase class-II family.</text>
</comment>
<evidence type="ECO:0000256" key="10">
    <source>
        <dbReference type="RuleBase" id="RU365024"/>
    </source>
</evidence>
<keyword evidence="10" id="KW-0547">Nucleotide-binding</keyword>
<feature type="domain" description="PLD phosphodiesterase" evidence="11">
    <location>
        <begin position="355"/>
        <end position="381"/>
    </location>
</feature>
<name>A0A177F502_9EURO</name>
<comment type="pathway">
    <text evidence="1 10">Phospholipid metabolism; phosphatidylglycerol biosynthesis; phosphatidylglycerol from CDP-diacylglycerol: step 1/2.</text>
</comment>
<keyword evidence="7 10" id="KW-0594">Phospholipid biosynthesis</keyword>
<keyword evidence="4 10" id="KW-0808">Transferase</keyword>
<keyword evidence="8 10" id="KW-1208">Phospholipid metabolism</keyword>
<keyword evidence="13" id="KW-1185">Reference proteome</keyword>
<dbReference type="PANTHER" id="PTHR12586">
    <property type="entry name" value="CDP-DIACYLGLYCEROL--SERINE O-PHOSPHATIDYLTRANSFERASE"/>
    <property type="match status" value="1"/>
</dbReference>
<organism evidence="12 13">
    <name type="scientific">Fonsecaea monophora</name>
    <dbReference type="NCBI Taxonomy" id="254056"/>
    <lineage>
        <taxon>Eukaryota</taxon>
        <taxon>Fungi</taxon>
        <taxon>Dikarya</taxon>
        <taxon>Ascomycota</taxon>
        <taxon>Pezizomycotina</taxon>
        <taxon>Eurotiomycetes</taxon>
        <taxon>Chaetothyriomycetidae</taxon>
        <taxon>Chaetothyriales</taxon>
        <taxon>Herpotrichiellaceae</taxon>
        <taxon>Fonsecaea</taxon>
    </lineage>
</organism>
<evidence type="ECO:0000256" key="4">
    <source>
        <dbReference type="ARBA" id="ARBA00022679"/>
    </source>
</evidence>
<dbReference type="InterPro" id="IPR001736">
    <property type="entry name" value="PLipase_D/transphosphatidylase"/>
</dbReference>
<keyword evidence="3 10" id="KW-0444">Lipid biosynthesis</keyword>
<evidence type="ECO:0000313" key="13">
    <source>
        <dbReference type="Proteomes" id="UP000077002"/>
    </source>
</evidence>
<dbReference type="CDD" id="cd09137">
    <property type="entry name" value="PLDc_PGS1_euk_2"/>
    <property type="match status" value="1"/>
</dbReference>
<sequence>MAVTLLRSNPSAWFRDAPIEPRDLELISADRVDFVVYNQGSYLRKIYHIKAGEGFESTIWKVEADEECKELVRSAGAKLYGYDEGPSISPHWAIVTVNVNIMTPPSFPFEWGFLSTQPENIRIFKRPADPCDLHVCDAMILRSCIANTDGFIDTPSVADRVWDILCLNMGDDYDYPWMVVAVKDAGPLPEDEFDTCGCQDPRFSSSSSSAFSNVPAPTTHPLAGVATQLDHVAPRFEIDPDKIQILDSPTAFYDTLKVKIRGAKRRIYLSTLYIGKTEHELIETLKEALENNPNLEVSILTDALRGTREDPNPSCGTLLAPLAVQFPDRVHISMFHTPNLNGWKKKYMPKRINEGWGLQHMKLYGFDDEIMLSGANLSNDYFTNRLDRYHLFSSKELTDFYGAIHEAVCDLSYHLVPSEKRPGGFELLSPHERGYPDPLWHTKRFKAYAKEILEPLIHKKARQKMFPVEFTQQKTFVYPLAQFDILLGAPKNIGLLDYEFAQYTSTEKPAITKLLTNLAEDERLHKSTWTFTAGYFNIDPDICKLLIAAAPEGPSAVQPGLRAFEKACTVITASPWANGFYGSPGVSGMLPAAYTLLSRRFLRTVSIAGKEDVIQLKEWRRGTVGEPGGMTYHAKGLWVTLPPQLDAEGQVAEEPGPSITVVGSSNYTKRSYSLDLEIGAMIMTGDEGLKRRLKEETENLQRDATVATQDDLAKIDRRVGLKVRLALWLVEALGGAL</sequence>
<comment type="caution">
    <text evidence="12">The sequence shown here is derived from an EMBL/GenBank/DDBJ whole genome shotgun (WGS) entry which is preliminary data.</text>
</comment>
<evidence type="ECO:0000259" key="11">
    <source>
        <dbReference type="PROSITE" id="PS50035"/>
    </source>
</evidence>
<comment type="catalytic activity">
    <reaction evidence="9 10">
        <text>a CDP-1,2-diacyl-sn-glycerol + sn-glycerol 3-phosphate = a 1,2-diacyl-sn-glycero-3-phospho-(1'-sn-glycero-3'-phosphate) + CMP + H(+)</text>
        <dbReference type="Rhea" id="RHEA:12593"/>
        <dbReference type="ChEBI" id="CHEBI:15378"/>
        <dbReference type="ChEBI" id="CHEBI:57597"/>
        <dbReference type="ChEBI" id="CHEBI:58332"/>
        <dbReference type="ChEBI" id="CHEBI:60110"/>
        <dbReference type="ChEBI" id="CHEBI:60377"/>
        <dbReference type="EC" id="2.7.8.5"/>
    </reaction>
</comment>
<dbReference type="Gene3D" id="3.30.870.10">
    <property type="entry name" value="Endonuclease Chain A"/>
    <property type="match status" value="2"/>
</dbReference>
<dbReference type="GO" id="GO:0005739">
    <property type="term" value="C:mitochondrion"/>
    <property type="evidence" value="ECO:0007669"/>
    <property type="project" value="UniProtKB-SubCell"/>
</dbReference>
<reference evidence="12 13" key="1">
    <citation type="submission" date="2016-03" db="EMBL/GenBank/DDBJ databases">
        <title>Draft genome sequence of the Fonsecaea monophora CBS 269.37.</title>
        <authorList>
            <person name="Bombassaro A."/>
            <person name="Vinicius W.A."/>
            <person name="De Hoog S."/>
            <person name="Sun J."/>
            <person name="Souza E.M."/>
            <person name="Raittz R.T."/>
            <person name="Costa F."/>
            <person name="Leao A.C."/>
            <person name="Tadra-Sfeir M.Z."/>
            <person name="Baura V."/>
            <person name="Balsanelli E."/>
            <person name="Pedrosa F.O."/>
            <person name="Moreno L.F."/>
            <person name="Steffens M.B."/>
            <person name="Xi L."/>
            <person name="Bocca A.L."/>
            <person name="Felipe M.S."/>
            <person name="Teixeira M."/>
            <person name="Telles Filho F.Q."/>
            <person name="Azevedo C.M."/>
            <person name="Gomes R."/>
            <person name="Vicente V.A."/>
        </authorList>
    </citation>
    <scope>NUCLEOTIDE SEQUENCE [LARGE SCALE GENOMIC DNA]</scope>
    <source>
        <strain evidence="12 13">CBS 269.37</strain>
    </source>
</reference>
<proteinExistence type="inferred from homology"/>
<comment type="subcellular location">
    <subcellularLocation>
        <location evidence="10">Mitochondrion</location>
    </subcellularLocation>
</comment>
<dbReference type="UniPathway" id="UPA00084">
    <property type="reaction ID" value="UER00503"/>
</dbReference>
<dbReference type="EMBL" id="LVKK01000057">
    <property type="protein sequence ID" value="OAG38339.1"/>
    <property type="molecule type" value="Genomic_DNA"/>
</dbReference>
<evidence type="ECO:0000256" key="9">
    <source>
        <dbReference type="ARBA" id="ARBA00048586"/>
    </source>
</evidence>
<evidence type="ECO:0000256" key="3">
    <source>
        <dbReference type="ARBA" id="ARBA00022516"/>
    </source>
</evidence>
<dbReference type="GeneID" id="34602613"/>
<dbReference type="SMART" id="SM00155">
    <property type="entry name" value="PLDc"/>
    <property type="match status" value="2"/>
</dbReference>
<keyword evidence="10" id="KW-0496">Mitochondrion</keyword>
<dbReference type="EC" id="2.7.8.5" evidence="10"/>
<dbReference type="AlphaFoldDB" id="A0A177F502"/>
<dbReference type="GO" id="GO:0008444">
    <property type="term" value="F:CDP-diacylglycerol-glycerol-3-phosphate 3-phosphatidyltransferase activity"/>
    <property type="evidence" value="ECO:0007669"/>
    <property type="project" value="UniProtKB-EC"/>
</dbReference>
<keyword evidence="6 10" id="KW-0443">Lipid metabolism</keyword>
<evidence type="ECO:0000256" key="7">
    <source>
        <dbReference type="ARBA" id="ARBA00023209"/>
    </source>
</evidence>
<dbReference type="GO" id="GO:0032049">
    <property type="term" value="P:cardiolipin biosynthetic process"/>
    <property type="evidence" value="ECO:0007669"/>
    <property type="project" value="InterPro"/>
</dbReference>
<dbReference type="InterPro" id="IPR016270">
    <property type="entry name" value="PGS1"/>
</dbReference>
<evidence type="ECO:0000256" key="1">
    <source>
        <dbReference type="ARBA" id="ARBA00005042"/>
    </source>
</evidence>
<comment type="function">
    <text evidence="10">Functions in the biosynthesis of the anionic phospholipids phosphatidylglycerol and cardiolipin.</text>
</comment>
<evidence type="ECO:0000256" key="5">
    <source>
        <dbReference type="ARBA" id="ARBA00022737"/>
    </source>
</evidence>
<dbReference type="RefSeq" id="XP_022510291.1">
    <property type="nucleotide sequence ID" value="XM_022657414.1"/>
</dbReference>
<dbReference type="PROSITE" id="PS50035">
    <property type="entry name" value="PLD"/>
    <property type="match status" value="1"/>
</dbReference>
<evidence type="ECO:0000256" key="6">
    <source>
        <dbReference type="ARBA" id="ARBA00023098"/>
    </source>
</evidence>
<accession>A0A177F502</accession>
<dbReference type="Proteomes" id="UP000077002">
    <property type="component" value="Unassembled WGS sequence"/>
</dbReference>
<evidence type="ECO:0000256" key="2">
    <source>
        <dbReference type="ARBA" id="ARBA00010682"/>
    </source>
</evidence>
<dbReference type="OrthoDB" id="10250191at2759"/>
<dbReference type="CDD" id="cd09135">
    <property type="entry name" value="PLDc_PGS1_euk_1"/>
    <property type="match status" value="1"/>
</dbReference>
<dbReference type="PANTHER" id="PTHR12586:SF1">
    <property type="entry name" value="CDP-DIACYLGLYCEROL--GLYCEROL-3-PHOSPHATE 3-PHOSPHATIDYLTRANSFERASE, MITOCHONDRIAL"/>
    <property type="match status" value="1"/>
</dbReference>
<evidence type="ECO:0000256" key="8">
    <source>
        <dbReference type="ARBA" id="ARBA00023264"/>
    </source>
</evidence>
<keyword evidence="5" id="KW-0677">Repeat</keyword>
<dbReference type="GO" id="GO:0005524">
    <property type="term" value="F:ATP binding"/>
    <property type="evidence" value="ECO:0007669"/>
    <property type="project" value="UniProtKB-KW"/>
</dbReference>
<gene>
    <name evidence="12" type="ORF">AYO21_07459</name>
</gene>
<protein>
    <recommendedName>
        <fullName evidence="10">CDP-diacylglycerol--glycerol-3-phosphate 3-phosphatidyltransferase</fullName>
        <ecNumber evidence="10">2.7.8.5</ecNumber>
    </recommendedName>
</protein>